<keyword evidence="2" id="KW-0808">Transferase</keyword>
<dbReference type="InterPro" id="IPR010044">
    <property type="entry name" value="MTAP"/>
</dbReference>
<evidence type="ECO:0000313" key="5">
    <source>
        <dbReference type="Proteomes" id="UP000229816"/>
    </source>
</evidence>
<dbReference type="GO" id="GO:0017061">
    <property type="term" value="F:S-methyl-5-thioadenosine phosphorylase activity"/>
    <property type="evidence" value="ECO:0007669"/>
    <property type="project" value="InterPro"/>
</dbReference>
<dbReference type="GO" id="GO:0019509">
    <property type="term" value="P:L-methionine salvage from methylthioadenosine"/>
    <property type="evidence" value="ECO:0007669"/>
    <property type="project" value="TreeGrafter"/>
</dbReference>
<keyword evidence="1" id="KW-0328">Glycosyltransferase</keyword>
<dbReference type="GO" id="GO:0005829">
    <property type="term" value="C:cytosol"/>
    <property type="evidence" value="ECO:0007669"/>
    <property type="project" value="TreeGrafter"/>
</dbReference>
<proteinExistence type="predicted"/>
<dbReference type="Gene3D" id="3.40.50.1580">
    <property type="entry name" value="Nucleoside phosphorylase domain"/>
    <property type="match status" value="1"/>
</dbReference>
<protein>
    <recommendedName>
        <fullName evidence="3">Nucleoside phosphorylase domain-containing protein</fullName>
    </recommendedName>
</protein>
<dbReference type="InterPro" id="IPR035994">
    <property type="entry name" value="Nucleoside_phosphorylase_sf"/>
</dbReference>
<dbReference type="Pfam" id="PF01048">
    <property type="entry name" value="PNP_UDP_1"/>
    <property type="match status" value="1"/>
</dbReference>
<dbReference type="InterPro" id="IPR000845">
    <property type="entry name" value="Nucleoside_phosphorylase_d"/>
</dbReference>
<name>A0A2M8ETH4_9BACT</name>
<feature type="domain" description="Nucleoside phosphorylase" evidence="3">
    <location>
        <begin position="83"/>
        <end position="239"/>
    </location>
</feature>
<reference evidence="5" key="1">
    <citation type="submission" date="2017-09" db="EMBL/GenBank/DDBJ databases">
        <title>Depth-based differentiation of microbial function through sediment-hosted aquifers and enrichment of novel symbionts in the deep terrestrial subsurface.</title>
        <authorList>
            <person name="Probst A.J."/>
            <person name="Ladd B."/>
            <person name="Jarett J.K."/>
            <person name="Geller-Mcgrath D.E."/>
            <person name="Sieber C.M.K."/>
            <person name="Emerson J.B."/>
            <person name="Anantharaman K."/>
            <person name="Thomas B.C."/>
            <person name="Malmstrom R."/>
            <person name="Stieglmeier M."/>
            <person name="Klingl A."/>
            <person name="Woyke T."/>
            <person name="Ryan C.M."/>
            <person name="Banfield J.F."/>
        </authorList>
    </citation>
    <scope>NUCLEOTIDE SEQUENCE [LARGE SCALE GENOMIC DNA]</scope>
</reference>
<organism evidence="4 5">
    <name type="scientific">Candidatus Shapirobacteria bacterium CG_4_9_14_0_2_um_filter_39_11</name>
    <dbReference type="NCBI Taxonomy" id="1974478"/>
    <lineage>
        <taxon>Bacteria</taxon>
        <taxon>Candidatus Shapironibacteriota</taxon>
    </lineage>
</organism>
<gene>
    <name evidence="4" type="ORF">CO054_00300</name>
</gene>
<dbReference type="EMBL" id="PFSF01000007">
    <property type="protein sequence ID" value="PJC28410.1"/>
    <property type="molecule type" value="Genomic_DNA"/>
</dbReference>
<sequence>MPEKEIITILKNVGVKLPIEIGIVGRFDAELQKYKFKRVFIPTKYGLMDRAFGGTVDGRSILVIYGRFDKERGLSADINFEKTQAAFNAAGVKTIIGTFVTGGIQKKHKIGSVFIVSDIVGLGGYRKSLYKEGGFKNVDMYRPFCEEIRKALIRGAKEVKFPVHTKGIYACFHGYPRIETKAELDFYREMGWDIVGQTLDPEATLARESGCCYAAIAVTIDDPKTRAKFMTGDKKARKLTQDAIPRGRLRTTELVFKSLKYITPLEKRKCNCGHKFHGEKSYFCYLPDFILDAE</sequence>
<dbReference type="SUPFAM" id="SSF53167">
    <property type="entry name" value="Purine and uridine phosphorylases"/>
    <property type="match status" value="1"/>
</dbReference>
<dbReference type="AlphaFoldDB" id="A0A2M8ETH4"/>
<dbReference type="GO" id="GO:0009116">
    <property type="term" value="P:nucleoside metabolic process"/>
    <property type="evidence" value="ECO:0007669"/>
    <property type="project" value="InterPro"/>
</dbReference>
<evidence type="ECO:0000313" key="4">
    <source>
        <dbReference type="EMBL" id="PJC28410.1"/>
    </source>
</evidence>
<accession>A0A2M8ETH4</accession>
<dbReference type="PANTHER" id="PTHR42679">
    <property type="entry name" value="S-METHYL-5'-THIOADENOSINE PHOSPHORYLASE"/>
    <property type="match status" value="1"/>
</dbReference>
<dbReference type="Proteomes" id="UP000229816">
    <property type="component" value="Unassembled WGS sequence"/>
</dbReference>
<dbReference type="PANTHER" id="PTHR42679:SF2">
    <property type="entry name" value="S-METHYL-5'-THIOADENOSINE PHOSPHORYLASE"/>
    <property type="match status" value="1"/>
</dbReference>
<evidence type="ECO:0000256" key="2">
    <source>
        <dbReference type="ARBA" id="ARBA00022679"/>
    </source>
</evidence>
<evidence type="ECO:0000256" key="1">
    <source>
        <dbReference type="ARBA" id="ARBA00022676"/>
    </source>
</evidence>
<comment type="caution">
    <text evidence="4">The sequence shown here is derived from an EMBL/GenBank/DDBJ whole genome shotgun (WGS) entry which is preliminary data.</text>
</comment>
<evidence type="ECO:0000259" key="3">
    <source>
        <dbReference type="Pfam" id="PF01048"/>
    </source>
</evidence>